<dbReference type="InterPro" id="IPR027417">
    <property type="entry name" value="P-loop_NTPase"/>
</dbReference>
<dbReference type="PROSITE" id="PS52020">
    <property type="entry name" value="CRESS_DNA_REP"/>
    <property type="match status" value="1"/>
</dbReference>
<keyword evidence="7" id="KW-0479">Metal-binding</keyword>
<comment type="caution">
    <text evidence="17">The sequence shown here is derived from an EMBL/GenBank/DDBJ whole genome shotgun (WGS) entry which is preliminary data.</text>
</comment>
<evidence type="ECO:0000256" key="3">
    <source>
        <dbReference type="ARBA" id="ARBA00022679"/>
    </source>
</evidence>
<keyword evidence="12" id="KW-0238">DNA-binding</keyword>
<reference evidence="17" key="1">
    <citation type="submission" date="2020-06" db="EMBL/GenBank/DDBJ databases">
        <authorList>
            <consortium name="Plant Systems Biology data submission"/>
        </authorList>
    </citation>
    <scope>NUCLEOTIDE SEQUENCE</scope>
    <source>
        <strain evidence="17">D6</strain>
    </source>
</reference>
<dbReference type="EMBL" id="CAICTM010003595">
    <property type="protein sequence ID" value="CAB9531485.1"/>
    <property type="molecule type" value="Genomic_DNA"/>
</dbReference>
<evidence type="ECO:0000313" key="17">
    <source>
        <dbReference type="EMBL" id="CAB9531485.1"/>
    </source>
</evidence>
<dbReference type="Pfam" id="PF02407">
    <property type="entry name" value="Viral_Rep"/>
    <property type="match status" value="1"/>
</dbReference>
<dbReference type="InterPro" id="IPR049912">
    <property type="entry name" value="CRESS_DNA_REP"/>
</dbReference>
<dbReference type="OrthoDB" id="1926167at2759"/>
<evidence type="ECO:0000256" key="5">
    <source>
        <dbReference type="ARBA" id="ARBA00022705"/>
    </source>
</evidence>
<keyword evidence="6" id="KW-0540">Nuclease</keyword>
<dbReference type="Pfam" id="PF00910">
    <property type="entry name" value="RNA_helicase"/>
    <property type="match status" value="1"/>
</dbReference>
<feature type="domain" description="CRESS-DNA virus Rep endonuclease" evidence="16">
    <location>
        <begin position="7"/>
        <end position="103"/>
    </location>
</feature>
<evidence type="ECO:0000256" key="12">
    <source>
        <dbReference type="ARBA" id="ARBA00023125"/>
    </source>
</evidence>
<keyword evidence="8" id="KW-0547">Nucleotide-binding</keyword>
<dbReference type="SUPFAM" id="SSF52540">
    <property type="entry name" value="P-loop containing nucleoside triphosphate hydrolases"/>
    <property type="match status" value="1"/>
</dbReference>
<keyword evidence="5" id="KW-0235">DNA replication</keyword>
<dbReference type="Gene3D" id="3.40.1310.20">
    <property type="match status" value="1"/>
</dbReference>
<evidence type="ECO:0000256" key="11">
    <source>
        <dbReference type="ARBA" id="ARBA00023124"/>
    </source>
</evidence>
<evidence type="ECO:0000256" key="7">
    <source>
        <dbReference type="ARBA" id="ARBA00022723"/>
    </source>
</evidence>
<keyword evidence="10" id="KW-0378">Hydrolase</keyword>
<evidence type="ECO:0000256" key="15">
    <source>
        <dbReference type="ARBA" id="ARBA00032243"/>
    </source>
</evidence>
<accession>A0A9N8F5S9</accession>
<dbReference type="Proteomes" id="UP001153069">
    <property type="component" value="Unassembled WGS sequence"/>
</dbReference>
<keyword evidence="3" id="KW-0808">Transferase</keyword>
<keyword evidence="9" id="KW-0255">Endonuclease</keyword>
<evidence type="ECO:0000256" key="10">
    <source>
        <dbReference type="ARBA" id="ARBA00022801"/>
    </source>
</evidence>
<keyword evidence="4" id="KW-0548">Nucleotidyltransferase</keyword>
<dbReference type="GO" id="GO:0046872">
    <property type="term" value="F:metal ion binding"/>
    <property type="evidence" value="ECO:0007669"/>
    <property type="project" value="UniProtKB-KW"/>
</dbReference>
<dbReference type="Gene3D" id="3.40.50.300">
    <property type="entry name" value="P-loop containing nucleotide triphosphate hydrolases"/>
    <property type="match status" value="1"/>
</dbReference>
<evidence type="ECO:0000313" key="18">
    <source>
        <dbReference type="Proteomes" id="UP001153069"/>
    </source>
</evidence>
<dbReference type="GO" id="GO:0003723">
    <property type="term" value="F:RNA binding"/>
    <property type="evidence" value="ECO:0007669"/>
    <property type="project" value="InterPro"/>
</dbReference>
<sequence length="320" mass="36397">MTTSNPTESSRRWTFTLNNYTGEEEISLQELPGCTYMVYGRETGSNGTPHLQGFVTFKAMKRFSAMKKINDRAHWETAKSISRINREYCLKKGSQSKAEWDGFNTSGPNYGADADFFEKGKCPTQGQRSDLEAACDRIDEGASMRDVAKEFRTTFVNNFKGLNAYQLITTEGYRSDALRGIWIWGPSGVGKSSSVWKDYGDSLFDKPQNKWFDGYAGEETILLDDFDKKGVCLSHYLKRWADHYPCTGETKGGTIHLRHKRLVITSQYNIESLFGKPDEDGAIDHELLDALHRRFKVIHMEHVNNLGKKRARSSLNLNSH</sequence>
<evidence type="ECO:0000256" key="9">
    <source>
        <dbReference type="ARBA" id="ARBA00022759"/>
    </source>
</evidence>
<dbReference type="GO" id="GO:0003724">
    <property type="term" value="F:RNA helicase activity"/>
    <property type="evidence" value="ECO:0007669"/>
    <property type="project" value="InterPro"/>
</dbReference>
<organism evidence="17 18">
    <name type="scientific">Seminavis robusta</name>
    <dbReference type="NCBI Taxonomy" id="568900"/>
    <lineage>
        <taxon>Eukaryota</taxon>
        <taxon>Sar</taxon>
        <taxon>Stramenopiles</taxon>
        <taxon>Ochrophyta</taxon>
        <taxon>Bacillariophyta</taxon>
        <taxon>Bacillariophyceae</taxon>
        <taxon>Bacillariophycidae</taxon>
        <taxon>Naviculales</taxon>
        <taxon>Naviculaceae</taxon>
        <taxon>Seminavis</taxon>
    </lineage>
</organism>
<keyword evidence="13" id="KW-0511">Multifunctional enzyme</keyword>
<comment type="cofactor">
    <cofactor evidence="1">
        <name>Mn(2+)</name>
        <dbReference type="ChEBI" id="CHEBI:29035"/>
    </cofactor>
</comment>
<evidence type="ECO:0000256" key="13">
    <source>
        <dbReference type="ARBA" id="ARBA00023268"/>
    </source>
</evidence>
<comment type="similarity">
    <text evidence="2">Belongs to the nanoviruses/circoviruses replication-associated protein family.</text>
</comment>
<dbReference type="GO" id="GO:0000166">
    <property type="term" value="F:nucleotide binding"/>
    <property type="evidence" value="ECO:0007669"/>
    <property type="project" value="UniProtKB-KW"/>
</dbReference>
<dbReference type="AlphaFoldDB" id="A0A9N8F5S9"/>
<dbReference type="GO" id="GO:0004519">
    <property type="term" value="F:endonuclease activity"/>
    <property type="evidence" value="ECO:0007669"/>
    <property type="project" value="UniProtKB-KW"/>
</dbReference>
<dbReference type="GO" id="GO:0016787">
    <property type="term" value="F:hydrolase activity"/>
    <property type="evidence" value="ECO:0007669"/>
    <property type="project" value="UniProtKB-KW"/>
</dbReference>
<protein>
    <recommendedName>
        <fullName evidence="14">ATP-dependent helicase Rep</fullName>
    </recommendedName>
    <alternativeName>
        <fullName evidence="15">RepP</fullName>
    </alternativeName>
</protein>
<name>A0A9N8F5S9_9STRA</name>
<evidence type="ECO:0000256" key="4">
    <source>
        <dbReference type="ARBA" id="ARBA00022695"/>
    </source>
</evidence>
<evidence type="ECO:0000256" key="14">
    <source>
        <dbReference type="ARBA" id="ARBA00030754"/>
    </source>
</evidence>
<dbReference type="GO" id="GO:0016779">
    <property type="term" value="F:nucleotidyltransferase activity"/>
    <property type="evidence" value="ECO:0007669"/>
    <property type="project" value="UniProtKB-KW"/>
</dbReference>
<evidence type="ECO:0000256" key="6">
    <source>
        <dbReference type="ARBA" id="ARBA00022722"/>
    </source>
</evidence>
<keyword evidence="18" id="KW-1185">Reference proteome</keyword>
<gene>
    <name evidence="17" type="ORF">SEMRO_3597_G349470.1</name>
</gene>
<dbReference type="GO" id="GO:0006260">
    <property type="term" value="P:DNA replication"/>
    <property type="evidence" value="ECO:0007669"/>
    <property type="project" value="UniProtKB-KW"/>
</dbReference>
<keyword evidence="11" id="KW-0190">Covalent protein-DNA linkage</keyword>
<evidence type="ECO:0000256" key="2">
    <source>
        <dbReference type="ARBA" id="ARBA00008545"/>
    </source>
</evidence>
<dbReference type="GO" id="GO:0003677">
    <property type="term" value="F:DNA binding"/>
    <property type="evidence" value="ECO:0007669"/>
    <property type="project" value="UniProtKB-KW"/>
</dbReference>
<dbReference type="InterPro" id="IPR000605">
    <property type="entry name" value="Helicase_SF3_ssDNA/RNA_vir"/>
</dbReference>
<proteinExistence type="inferred from homology"/>
<evidence type="ECO:0000256" key="1">
    <source>
        <dbReference type="ARBA" id="ARBA00001936"/>
    </source>
</evidence>
<evidence type="ECO:0000259" key="16">
    <source>
        <dbReference type="PROSITE" id="PS52020"/>
    </source>
</evidence>
<evidence type="ECO:0000256" key="8">
    <source>
        <dbReference type="ARBA" id="ARBA00022741"/>
    </source>
</evidence>